<gene>
    <name evidence="3" type="ORF">Adu01nite_32990</name>
</gene>
<keyword evidence="1" id="KW-0732">Signal</keyword>
<feature type="domain" description="Endonuclease/exonuclease/phosphatase" evidence="2">
    <location>
        <begin position="34"/>
        <end position="258"/>
    </location>
</feature>
<dbReference type="SUPFAM" id="SSF56219">
    <property type="entry name" value="DNase I-like"/>
    <property type="match status" value="1"/>
</dbReference>
<dbReference type="Gene3D" id="3.60.10.10">
    <property type="entry name" value="Endonuclease/exonuclease/phosphatase"/>
    <property type="match status" value="1"/>
</dbReference>
<evidence type="ECO:0000256" key="1">
    <source>
        <dbReference type="SAM" id="SignalP"/>
    </source>
</evidence>
<dbReference type="RefSeq" id="WP_203727717.1">
    <property type="nucleotide sequence ID" value="NZ_BAAATX010000005.1"/>
</dbReference>
<sequence length="266" mass="29011">MRFRRVLLSVLAVVAAVLVPGAPAQAAPPAVRALTFNICGNVCRHGEVENTSANIAYRIYKLRASVTMLQEVCYSQFLGLRTKLARYGYQATFAPAATGGKCDNYDTKHGRAFGVAIVARGAFVSRVIYRLPAPYGASREGRVVLGATVRLTRRTVFVVTTHTATSGPNLATQLHVLRRWLTPIAATSPVIFGGDLNSTPQDNALDGFYSSFTEANRDRIRPLTTFIPIPRKIDYLFGSPGFLTPVGVARAYTGYSDHCMYLGVFR</sequence>
<comment type="caution">
    <text evidence="3">The sequence shown here is derived from an EMBL/GenBank/DDBJ whole genome shotgun (WGS) entry which is preliminary data.</text>
</comment>
<evidence type="ECO:0000313" key="4">
    <source>
        <dbReference type="Proteomes" id="UP000637628"/>
    </source>
</evidence>
<dbReference type="Proteomes" id="UP000637628">
    <property type="component" value="Unassembled WGS sequence"/>
</dbReference>
<feature type="chain" id="PRO_5047124861" description="Endonuclease/exonuclease/phosphatase domain-containing protein" evidence="1">
    <location>
        <begin position="27"/>
        <end position="266"/>
    </location>
</feature>
<keyword evidence="4" id="KW-1185">Reference proteome</keyword>
<reference evidence="3 4" key="1">
    <citation type="submission" date="2021-01" db="EMBL/GenBank/DDBJ databases">
        <title>Whole genome shotgun sequence of Actinoplanes durhamensis NBRC 14914.</title>
        <authorList>
            <person name="Komaki H."/>
            <person name="Tamura T."/>
        </authorList>
    </citation>
    <scope>NUCLEOTIDE SEQUENCE [LARGE SCALE GENOMIC DNA]</scope>
    <source>
        <strain evidence="3 4">NBRC 14914</strain>
    </source>
</reference>
<dbReference type="InterPro" id="IPR036691">
    <property type="entry name" value="Endo/exonu/phosph_ase_sf"/>
</dbReference>
<organism evidence="3 4">
    <name type="scientific">Paractinoplanes durhamensis</name>
    <dbReference type="NCBI Taxonomy" id="113563"/>
    <lineage>
        <taxon>Bacteria</taxon>
        <taxon>Bacillati</taxon>
        <taxon>Actinomycetota</taxon>
        <taxon>Actinomycetes</taxon>
        <taxon>Micromonosporales</taxon>
        <taxon>Micromonosporaceae</taxon>
        <taxon>Paractinoplanes</taxon>
    </lineage>
</organism>
<name>A0ABQ3YX92_9ACTN</name>
<dbReference type="Pfam" id="PF03372">
    <property type="entry name" value="Exo_endo_phos"/>
    <property type="match status" value="1"/>
</dbReference>
<dbReference type="InterPro" id="IPR005135">
    <property type="entry name" value="Endo/exonuclease/phosphatase"/>
</dbReference>
<accession>A0ABQ3YX92</accession>
<protein>
    <recommendedName>
        <fullName evidence="2">Endonuclease/exonuclease/phosphatase domain-containing protein</fullName>
    </recommendedName>
</protein>
<evidence type="ECO:0000259" key="2">
    <source>
        <dbReference type="Pfam" id="PF03372"/>
    </source>
</evidence>
<feature type="signal peptide" evidence="1">
    <location>
        <begin position="1"/>
        <end position="26"/>
    </location>
</feature>
<evidence type="ECO:0000313" key="3">
    <source>
        <dbReference type="EMBL" id="GIE01949.1"/>
    </source>
</evidence>
<proteinExistence type="predicted"/>
<dbReference type="EMBL" id="BOML01000027">
    <property type="protein sequence ID" value="GIE01949.1"/>
    <property type="molecule type" value="Genomic_DNA"/>
</dbReference>